<dbReference type="PRINTS" id="PR00465">
    <property type="entry name" value="EP450IV"/>
</dbReference>
<evidence type="ECO:0000256" key="6">
    <source>
        <dbReference type="PIRSR" id="PIRSR602403-1"/>
    </source>
</evidence>
<dbReference type="AlphaFoldDB" id="A0A1Y1YZU3"/>
<comment type="caution">
    <text evidence="7">The sequence shown here is derived from an EMBL/GenBank/DDBJ whole genome shotgun (WGS) entry which is preliminary data.</text>
</comment>
<evidence type="ECO:0000256" key="1">
    <source>
        <dbReference type="ARBA" id="ARBA00001971"/>
    </source>
</evidence>
<protein>
    <submittedName>
        <fullName evidence="7">Cytochrome P450</fullName>
    </submittedName>
</protein>
<proteinExistence type="inferred from homology"/>
<dbReference type="InterPro" id="IPR050529">
    <property type="entry name" value="CYP450_sterol_14alpha_dmase"/>
</dbReference>
<comment type="similarity">
    <text evidence="2">Belongs to the cytochrome P450 family.</text>
</comment>
<dbReference type="InterPro" id="IPR036396">
    <property type="entry name" value="Cyt_P450_sf"/>
</dbReference>
<evidence type="ECO:0000256" key="4">
    <source>
        <dbReference type="ARBA" id="ARBA00022723"/>
    </source>
</evidence>
<evidence type="ECO:0000256" key="3">
    <source>
        <dbReference type="ARBA" id="ARBA00022617"/>
    </source>
</evidence>
<evidence type="ECO:0000313" key="8">
    <source>
        <dbReference type="Proteomes" id="UP000193144"/>
    </source>
</evidence>
<dbReference type="GO" id="GO:0008395">
    <property type="term" value="F:steroid hydroxylase activity"/>
    <property type="evidence" value="ECO:0007669"/>
    <property type="project" value="TreeGrafter"/>
</dbReference>
<dbReference type="Pfam" id="PF00067">
    <property type="entry name" value="p450"/>
    <property type="match status" value="1"/>
</dbReference>
<dbReference type="PANTHER" id="PTHR24304:SF2">
    <property type="entry name" value="24-HYDROXYCHOLESTEROL 7-ALPHA-HYDROXYLASE"/>
    <property type="match status" value="1"/>
</dbReference>
<keyword evidence="4 6" id="KW-0479">Metal-binding</keyword>
<keyword evidence="8" id="KW-1185">Reference proteome</keyword>
<evidence type="ECO:0000313" key="7">
    <source>
        <dbReference type="EMBL" id="ORY03573.1"/>
    </source>
</evidence>
<gene>
    <name evidence="7" type="ORF">BCR34DRAFT_492299</name>
</gene>
<keyword evidence="3 6" id="KW-0349">Heme</keyword>
<dbReference type="Gene3D" id="1.10.630.10">
    <property type="entry name" value="Cytochrome P450"/>
    <property type="match status" value="1"/>
</dbReference>
<organism evidence="7 8">
    <name type="scientific">Clohesyomyces aquaticus</name>
    <dbReference type="NCBI Taxonomy" id="1231657"/>
    <lineage>
        <taxon>Eukaryota</taxon>
        <taxon>Fungi</taxon>
        <taxon>Dikarya</taxon>
        <taxon>Ascomycota</taxon>
        <taxon>Pezizomycotina</taxon>
        <taxon>Dothideomycetes</taxon>
        <taxon>Pleosporomycetidae</taxon>
        <taxon>Pleosporales</taxon>
        <taxon>Lindgomycetaceae</taxon>
        <taxon>Clohesyomyces</taxon>
    </lineage>
</organism>
<dbReference type="InterPro" id="IPR001128">
    <property type="entry name" value="Cyt_P450"/>
</dbReference>
<keyword evidence="5 6" id="KW-0408">Iron</keyword>
<dbReference type="GO" id="GO:0020037">
    <property type="term" value="F:heme binding"/>
    <property type="evidence" value="ECO:0007669"/>
    <property type="project" value="InterPro"/>
</dbReference>
<dbReference type="OrthoDB" id="1470350at2759"/>
<feature type="binding site" description="axial binding residue" evidence="6">
    <location>
        <position position="506"/>
    </location>
    <ligand>
        <name>heme</name>
        <dbReference type="ChEBI" id="CHEBI:30413"/>
    </ligand>
    <ligandPart>
        <name>Fe</name>
        <dbReference type="ChEBI" id="CHEBI:18248"/>
    </ligandPart>
</feature>
<name>A0A1Y1YZU3_9PLEO</name>
<dbReference type="Proteomes" id="UP000193144">
    <property type="component" value="Unassembled WGS sequence"/>
</dbReference>
<accession>A0A1Y1YZU3</accession>
<dbReference type="GO" id="GO:0005506">
    <property type="term" value="F:iron ion binding"/>
    <property type="evidence" value="ECO:0007669"/>
    <property type="project" value="InterPro"/>
</dbReference>
<sequence length="564" mass="63653">MPSANSYSNSASNAKSSYLVLLVLIFVATNYVHARLHFQKAQVRQSTVSNEAPPMYPHIFLSMGHTLGFIFNNPDFLKKASLYAGKLTSSKIRVFGKDLYLFQDRETVTKLWKAHSLSSPIKFYVHVLRHLFGMDERAIATYKADNSGPFLKQFPGSSVKHNNRIDHLTHEGFKRAFSGPGLAPMTHRYMKILDKKLCESLKGSGWNDMPDLLEFFRMVHGAALLEVVFGPSLIKVNPTFLRDIWEFDDSTPLLARLVPKFLVPKPYERRQNLHRQFRRWYAYARQHFSETCIYDDGDGDPYWGSELIRYQQRMYLGADGFNDDSLAAADLALVWGTLGNAIPTTMLSVYHVFKDPCLLHRVRYNLQSTFNGTPSTEIDPCILIQDPLLSSVQAETLRLYVNVCVMLSSPHSDIALGRWWMPKGAVGLVHSGITHKDGNFWNTKDGAQPVDSFWADRFITDPADPASGPTRDPAVRQAHASFGKPSFSLQGLEASWMPYGGGNAICPGRLLAKRVTLFTIALMTKDYDIEFSSDPIQLGSMKFGMGVDKPKKPIPFRIRKRHSS</sequence>
<dbReference type="EMBL" id="MCFA01000145">
    <property type="protein sequence ID" value="ORY03573.1"/>
    <property type="molecule type" value="Genomic_DNA"/>
</dbReference>
<comment type="cofactor">
    <cofactor evidence="1 6">
        <name>heme</name>
        <dbReference type="ChEBI" id="CHEBI:30413"/>
    </cofactor>
</comment>
<evidence type="ECO:0000256" key="5">
    <source>
        <dbReference type="ARBA" id="ARBA00023004"/>
    </source>
</evidence>
<dbReference type="PANTHER" id="PTHR24304">
    <property type="entry name" value="CYTOCHROME P450 FAMILY 7"/>
    <property type="match status" value="1"/>
</dbReference>
<dbReference type="STRING" id="1231657.A0A1Y1YZU3"/>
<dbReference type="GO" id="GO:0016705">
    <property type="term" value="F:oxidoreductase activity, acting on paired donors, with incorporation or reduction of molecular oxygen"/>
    <property type="evidence" value="ECO:0007669"/>
    <property type="project" value="InterPro"/>
</dbReference>
<dbReference type="SUPFAM" id="SSF48264">
    <property type="entry name" value="Cytochrome P450"/>
    <property type="match status" value="1"/>
</dbReference>
<reference evidence="7 8" key="1">
    <citation type="submission" date="2016-07" db="EMBL/GenBank/DDBJ databases">
        <title>Pervasive Adenine N6-methylation of Active Genes in Fungi.</title>
        <authorList>
            <consortium name="DOE Joint Genome Institute"/>
            <person name="Mondo S.J."/>
            <person name="Dannebaum R.O."/>
            <person name="Kuo R.C."/>
            <person name="Labutti K."/>
            <person name="Haridas S."/>
            <person name="Kuo A."/>
            <person name="Salamov A."/>
            <person name="Ahrendt S.R."/>
            <person name="Lipzen A."/>
            <person name="Sullivan W."/>
            <person name="Andreopoulos W.B."/>
            <person name="Clum A."/>
            <person name="Lindquist E."/>
            <person name="Daum C."/>
            <person name="Ramamoorthy G.K."/>
            <person name="Gryganskyi A."/>
            <person name="Culley D."/>
            <person name="Magnuson J.K."/>
            <person name="James T.Y."/>
            <person name="O'Malley M.A."/>
            <person name="Stajich J.E."/>
            <person name="Spatafora J.W."/>
            <person name="Visel A."/>
            <person name="Grigoriev I.V."/>
        </authorList>
    </citation>
    <scope>NUCLEOTIDE SEQUENCE [LARGE SCALE GENOMIC DNA]</scope>
    <source>
        <strain evidence="7 8">CBS 115471</strain>
    </source>
</reference>
<dbReference type="InterPro" id="IPR002403">
    <property type="entry name" value="Cyt_P450_E_grp-IV"/>
</dbReference>
<evidence type="ECO:0000256" key="2">
    <source>
        <dbReference type="ARBA" id="ARBA00010617"/>
    </source>
</evidence>